<feature type="region of interest" description="Disordered" evidence="14">
    <location>
        <begin position="1885"/>
        <end position="1910"/>
    </location>
</feature>
<evidence type="ECO:0000256" key="9">
    <source>
        <dbReference type="ARBA" id="ARBA00023049"/>
    </source>
</evidence>
<evidence type="ECO:0000256" key="6">
    <source>
        <dbReference type="ARBA" id="ARBA00022723"/>
    </source>
</evidence>
<name>A0A1Q9DSY8_SYMMI</name>
<evidence type="ECO:0000256" key="1">
    <source>
        <dbReference type="ARBA" id="ARBA00001947"/>
    </source>
</evidence>
<dbReference type="SUPFAM" id="SSF53187">
    <property type="entry name" value="Zn-dependent exopeptidases"/>
    <property type="match status" value="1"/>
</dbReference>
<comment type="caution">
    <text evidence="16">The sequence shown here is derived from an EMBL/GenBank/DDBJ whole genome shotgun (WGS) entry which is preliminary data.</text>
</comment>
<dbReference type="InterPro" id="IPR050821">
    <property type="entry name" value="Cytosolic_carboxypeptidase"/>
</dbReference>
<evidence type="ECO:0000256" key="8">
    <source>
        <dbReference type="ARBA" id="ARBA00022833"/>
    </source>
</evidence>
<evidence type="ECO:0000256" key="5">
    <source>
        <dbReference type="ARBA" id="ARBA00022670"/>
    </source>
</evidence>
<evidence type="ECO:0000256" key="11">
    <source>
        <dbReference type="ARBA" id="ARBA00026108"/>
    </source>
</evidence>
<feature type="compositionally biased region" description="Basic and acidic residues" evidence="14">
    <location>
        <begin position="1745"/>
        <end position="1767"/>
    </location>
</feature>
<feature type="compositionally biased region" description="Basic and acidic residues" evidence="14">
    <location>
        <begin position="1586"/>
        <end position="1601"/>
    </location>
</feature>
<evidence type="ECO:0000256" key="12">
    <source>
        <dbReference type="PROSITE-ProRule" id="PRU01379"/>
    </source>
</evidence>
<feature type="compositionally biased region" description="Basic and acidic residues" evidence="14">
    <location>
        <begin position="774"/>
        <end position="803"/>
    </location>
</feature>
<comment type="similarity">
    <text evidence="3 12">Belongs to the peptidase M14 family.</text>
</comment>
<dbReference type="EC" id="3.4.17.24" evidence="11"/>
<keyword evidence="17" id="KW-1185">Reference proteome</keyword>
<reference evidence="16 17" key="1">
    <citation type="submission" date="2016-02" db="EMBL/GenBank/DDBJ databases">
        <title>Genome analysis of coral dinoflagellate symbionts highlights evolutionary adaptations to a symbiotic lifestyle.</title>
        <authorList>
            <person name="Aranda M."/>
            <person name="Li Y."/>
            <person name="Liew Y.J."/>
            <person name="Baumgarten S."/>
            <person name="Simakov O."/>
            <person name="Wilson M."/>
            <person name="Piel J."/>
            <person name="Ashoor H."/>
            <person name="Bougouffa S."/>
            <person name="Bajic V.B."/>
            <person name="Ryu T."/>
            <person name="Ravasi T."/>
            <person name="Bayer T."/>
            <person name="Micklem G."/>
            <person name="Kim H."/>
            <person name="Bhak J."/>
            <person name="Lajeunesse T.C."/>
            <person name="Voolstra C.R."/>
        </authorList>
    </citation>
    <scope>NUCLEOTIDE SEQUENCE [LARGE SCALE GENOMIC DNA]</scope>
    <source>
        <strain evidence="16 17">CCMP2467</strain>
    </source>
</reference>
<keyword evidence="9" id="KW-0482">Metalloprotease</keyword>
<dbReference type="OrthoDB" id="10253041at2759"/>
<feature type="compositionally biased region" description="Basic and acidic residues" evidence="14">
    <location>
        <begin position="583"/>
        <end position="592"/>
    </location>
</feature>
<feature type="compositionally biased region" description="Polar residues" evidence="14">
    <location>
        <begin position="1034"/>
        <end position="1043"/>
    </location>
</feature>
<comment type="catalytic activity">
    <reaction evidence="10">
        <text>C-terminal L-alpha-aminoacyl-L-glutamyl-L-glutamyl-[tubulin] + H2O = C-terminal L-alpha-aminoacyl-L-glutamyl-[tubulin] + L-glutamate</text>
        <dbReference type="Rhea" id="RHEA:63792"/>
        <dbReference type="Rhea" id="RHEA-COMP:16435"/>
        <dbReference type="Rhea" id="RHEA-COMP:16436"/>
        <dbReference type="ChEBI" id="CHEBI:15377"/>
        <dbReference type="ChEBI" id="CHEBI:29985"/>
        <dbReference type="ChEBI" id="CHEBI:149555"/>
        <dbReference type="ChEBI" id="CHEBI:149556"/>
        <dbReference type="EC" id="3.4.17.24"/>
    </reaction>
    <physiologicalReaction direction="left-to-right" evidence="10">
        <dbReference type="Rhea" id="RHEA:63793"/>
    </physiologicalReaction>
</comment>
<evidence type="ECO:0000313" key="17">
    <source>
        <dbReference type="Proteomes" id="UP000186817"/>
    </source>
</evidence>
<evidence type="ECO:0000313" key="16">
    <source>
        <dbReference type="EMBL" id="OLP98271.1"/>
    </source>
</evidence>
<dbReference type="GO" id="GO:0005737">
    <property type="term" value="C:cytoplasm"/>
    <property type="evidence" value="ECO:0007669"/>
    <property type="project" value="UniProtKB-SubCell"/>
</dbReference>
<comment type="cofactor">
    <cofactor evidence="1">
        <name>Zn(2+)</name>
        <dbReference type="ChEBI" id="CHEBI:29105"/>
    </cofactor>
</comment>
<dbReference type="EMBL" id="LSRX01000403">
    <property type="protein sequence ID" value="OLP98271.1"/>
    <property type="molecule type" value="Genomic_DNA"/>
</dbReference>
<protein>
    <recommendedName>
        <fullName evidence="11">tubulin-glutamate carboxypeptidase</fullName>
        <ecNumber evidence="11">3.4.17.24</ecNumber>
    </recommendedName>
</protein>
<feature type="region of interest" description="Disordered" evidence="14">
    <location>
        <begin position="465"/>
        <end position="616"/>
    </location>
</feature>
<feature type="coiled-coil region" evidence="13">
    <location>
        <begin position="642"/>
        <end position="676"/>
    </location>
</feature>
<feature type="compositionally biased region" description="Low complexity" evidence="14">
    <location>
        <begin position="518"/>
        <end position="529"/>
    </location>
</feature>
<comment type="subcellular location">
    <subcellularLocation>
        <location evidence="2">Cytoplasm</location>
    </subcellularLocation>
</comment>
<dbReference type="InterPro" id="IPR034286">
    <property type="entry name" value="M14_AGBL5-like"/>
</dbReference>
<feature type="region of interest" description="Disordered" evidence="14">
    <location>
        <begin position="53"/>
        <end position="148"/>
    </location>
</feature>
<dbReference type="Pfam" id="PF00246">
    <property type="entry name" value="Peptidase_M14"/>
    <property type="match status" value="1"/>
</dbReference>
<accession>A0A1Q9DSY8</accession>
<keyword evidence="8" id="KW-0862">Zinc</keyword>
<sequence length="2184" mass="241421">MLAWVTWVSHGIDASWVDDLRTKQVASTTTYLQELGTLRSHLRQVAAAESHLRAVAAETPTPTPSQSKRGSKTDPSSQNSQRRPSVLKKPSKNSVPADRRASFSETAEEIAIPQKMGRQPTATDGEPPKTSLSGSASGGPHGRKGRKFSTMTGAATAAMAFARAQGFGSNAPSEHDVAEVGIEFAEVHHYMWDAAEFLDQATQTLVCKVITEKLRCFKTQKEATTIAELAHLCRRMESYLKGTALEDHEKELKEVRMKLYAREEEASSLVERLQVETAQYEQMINMVAVARMRLDDIADDDGMDGLNQHQIREDLGEAMRDLDMGTAMFQRITQTQWGDQVQQGHHGLAQARRAIATALENTIQGDMDWITPGWGNAMRMVLEDAEELIDEEGVLDLAHPADVVALQEGADEAPPIPQGDFNQQLDQLLRNIGAIAHFLQRGREQLRQFLAGVLVWRQANHQEGSIVVDTQTTEEAQEPGPGDPGVGDPSGEAPPPKPGDPAGDSTGAEGATRAQLKPGDPAGDPTGTGREAEGGQAENAKWIPPLTLQQWSGSIPSTDPSQGSEPDDPTFPTDEELVEALEEYERQEEAQRLQEAAGDDVPRSPRPTEGALIWHSDCTSDLVNQGAHAREGEKERSYIGKLQQQERLRDSLQRELVDTQAQLAAMTAKSQELANELTVYKDAEASMKKQSAAFAKSRGRILNVQKISEDGSESSLEDFFARMLPDLVQHLTKEMKDQSLKNQFTPIVKSLHQIWKSSRAKSQKTAAALEDAEREAAESSKKLEELEGARQKEKDAADAKVQSMKDRAEHAEKNLVELQSNFMDNLRQAPAYVSLREDYEICRCELEQTIKQLRAVQEEYEEKFAEHEAGWAKQAEDHRAQVQKLQNDLREVVESQLHPAQVAQLRADLKRAQHESQALTNTNNMLKDSLAALQKKQRQRLVVGPMVFTSDFDSGNMGHVELLEDAPFVSPNGQPTASQLEYAIDVAPDCAGTDHENGYKTWFFFGISVAEPVEFFISPFSSVMPVELAAAQRLPSSEASQRLSPEARSRDLTPSSDSAAGEDPTEIREMDGAFQSEASRAQERATTLPQVAEGEISMFLNVRNMNNQSKLYNEGYRPWCKAPGSTWKRLQDSSLLAFSHAKQADGFSIRWHHYSRRGAGTTYYAFCAPYSYLDCQGLLAELEESFAETFTDPYRPLRNISRSLAETYQPRAGFGIYLRRQLLHRSLQGRRVDLLTVTASPGPGMDEVDMPPPDLPCPQSDLPLKFPDRPIVFLSARVHPGETPGQFVFLGALRFLLSDDPRAAKLRDRFVFKLVPILNPDGVACGHYRTNSLGLNLNRHYDKPTPKEHEGIWATKRILSHWARQNRLLVYLDLHGHASKRGCFLLANRLVGPGQGWNAGFARLCQINSPYFDLELCDFGEADDAEKEGKDGMSKEGSGRVAVYRDCKVCNAYTLECNYNTGRFTKPMLPLRGARWLEESPGCSATSEEPVPFTQSSWGQVGEAVCISILDLYGHNCHSRVPSTRQASLRALLGQTIRPRTGRTTRLKDILPNGVGLSLEDVAARERPCRGACGWHGVPEKPGPQDAKEKERSRVQKEPRPRPVSKGGRKPESEPRPSSKSSVRVQPGSQTELPDRSEPSERRKASKDRPDLASEPKSSLPMNAPRGTEGPLPDRLERRKASKDRPGAMVTSEPNCSAPTANGKCSAPTANMESLETKRSRSLDLRRQLAVHKVERLPLALLRSETPDADAKGKEGRPGNQVKEGRAIPRNAMQLVRPQRKRTNSLDASRIPKADFSAKVRGRAEYGTTQSVNLLMEAESERRRSAATGIKEEVRLLRDTCSRTVFSRLYEDAVRRSDVDQSDDAPPHARSWAGSILELRSRPHSANNAAATPRPLSAQSASTPRRALSEPPVRIVSPTALHEMQRQNAMHLQHTLRESLFQHPFRLPLSPCMPANPRNLAGNFGDQSASPRSRCVTPTMANVDMQELSMAAESAVGQGNSPPRRRRSSPLPSPSVSIKTPRSPISEDAVGQRKANATPDNFGTETPRAEKLKPLSRPPTPDKTPRRRLIEGGPEKPQQLQPLHERSQAEAEEPKEETEPAGKVPPKPWSPRMPAKSRQGPPNDSPTGRLSPPSTDRASPETFPRPLPRMAATLLPSVRPKSAKPVQKAVAFNCSTPRPMTCGV</sequence>
<feature type="region of interest" description="Disordered" evidence="14">
    <location>
        <begin position="1745"/>
        <end position="1785"/>
    </location>
</feature>
<dbReference type="GO" id="GO:0006508">
    <property type="term" value="P:proteolysis"/>
    <property type="evidence" value="ECO:0007669"/>
    <property type="project" value="UniProtKB-KW"/>
</dbReference>
<evidence type="ECO:0000256" key="2">
    <source>
        <dbReference type="ARBA" id="ARBA00004496"/>
    </source>
</evidence>
<evidence type="ECO:0000256" key="3">
    <source>
        <dbReference type="ARBA" id="ARBA00005988"/>
    </source>
</evidence>
<feature type="compositionally biased region" description="Basic and acidic residues" evidence="14">
    <location>
        <begin position="1633"/>
        <end position="1654"/>
    </location>
</feature>
<dbReference type="GO" id="GO:0004181">
    <property type="term" value="F:metallocarboxypeptidase activity"/>
    <property type="evidence" value="ECO:0007669"/>
    <property type="project" value="InterPro"/>
</dbReference>
<feature type="compositionally biased region" description="Polar residues" evidence="14">
    <location>
        <begin position="2120"/>
        <end position="2137"/>
    </location>
</feature>
<dbReference type="PANTHER" id="PTHR12756:SF12">
    <property type="entry name" value="CYTOSOLIC CARBOXYPEPTIDASE-LIKE PROTEIN 5"/>
    <property type="match status" value="1"/>
</dbReference>
<dbReference type="InterPro" id="IPR000834">
    <property type="entry name" value="Peptidase_M14"/>
</dbReference>
<feature type="compositionally biased region" description="Acidic residues" evidence="14">
    <location>
        <begin position="565"/>
        <end position="582"/>
    </location>
</feature>
<keyword evidence="5" id="KW-0645">Protease</keyword>
<feature type="region of interest" description="Disordered" evidence="14">
    <location>
        <begin position="1572"/>
        <end position="1719"/>
    </location>
</feature>
<feature type="compositionally biased region" description="Polar residues" evidence="14">
    <location>
        <begin position="547"/>
        <end position="564"/>
    </location>
</feature>
<feature type="region of interest" description="Disordered" evidence="14">
    <location>
        <begin position="770"/>
        <end position="803"/>
    </location>
</feature>
<feature type="domain" description="Peptidase M14" evidence="15">
    <location>
        <begin position="1193"/>
        <end position="1513"/>
    </location>
</feature>
<feature type="compositionally biased region" description="Polar residues" evidence="14">
    <location>
        <begin position="465"/>
        <end position="474"/>
    </location>
</feature>
<keyword evidence="7" id="KW-0378">Hydrolase</keyword>
<evidence type="ECO:0000259" key="15">
    <source>
        <dbReference type="PROSITE" id="PS52035"/>
    </source>
</evidence>
<feature type="region of interest" description="Disordered" evidence="14">
    <location>
        <begin position="1034"/>
        <end position="1065"/>
    </location>
</feature>
<feature type="compositionally biased region" description="Basic and acidic residues" evidence="14">
    <location>
        <begin position="1672"/>
        <end position="1686"/>
    </location>
</feature>
<evidence type="ECO:0000256" key="13">
    <source>
        <dbReference type="SAM" id="Coils"/>
    </source>
</evidence>
<dbReference type="GO" id="GO:0008270">
    <property type="term" value="F:zinc ion binding"/>
    <property type="evidence" value="ECO:0007669"/>
    <property type="project" value="InterPro"/>
</dbReference>
<dbReference type="Proteomes" id="UP000186817">
    <property type="component" value="Unassembled WGS sequence"/>
</dbReference>
<evidence type="ECO:0000256" key="7">
    <source>
        <dbReference type="ARBA" id="ARBA00022801"/>
    </source>
</evidence>
<dbReference type="CDD" id="cd06236">
    <property type="entry name" value="M14_AGBL5_like"/>
    <property type="match status" value="1"/>
</dbReference>
<dbReference type="Gene3D" id="3.40.630.10">
    <property type="entry name" value="Zn peptidases"/>
    <property type="match status" value="1"/>
</dbReference>
<feature type="active site" description="Proton donor/acceptor" evidence="12">
    <location>
        <position position="1456"/>
    </location>
</feature>
<dbReference type="PROSITE" id="PS52035">
    <property type="entry name" value="PEPTIDASE_M14"/>
    <property type="match status" value="1"/>
</dbReference>
<feature type="region of interest" description="Disordered" evidence="14">
    <location>
        <begin position="1992"/>
        <end position="2147"/>
    </location>
</feature>
<keyword evidence="16" id="KW-0121">Carboxypeptidase</keyword>
<evidence type="ECO:0000256" key="4">
    <source>
        <dbReference type="ARBA" id="ARBA00022490"/>
    </source>
</evidence>
<keyword evidence="6" id="KW-0479">Metal-binding</keyword>
<feature type="compositionally biased region" description="Polar residues" evidence="14">
    <location>
        <begin position="64"/>
        <end position="83"/>
    </location>
</feature>
<gene>
    <name evidence="16" type="primary">Agbl5</name>
    <name evidence="16" type="ORF">AK812_SmicGene19297</name>
</gene>
<keyword evidence="13" id="KW-0175">Coiled coil</keyword>
<organism evidence="16 17">
    <name type="scientific">Symbiodinium microadriaticum</name>
    <name type="common">Dinoflagellate</name>
    <name type="synonym">Zooxanthella microadriatica</name>
    <dbReference type="NCBI Taxonomy" id="2951"/>
    <lineage>
        <taxon>Eukaryota</taxon>
        <taxon>Sar</taxon>
        <taxon>Alveolata</taxon>
        <taxon>Dinophyceae</taxon>
        <taxon>Suessiales</taxon>
        <taxon>Symbiodiniaceae</taxon>
        <taxon>Symbiodinium</taxon>
    </lineage>
</organism>
<evidence type="ECO:0000256" key="14">
    <source>
        <dbReference type="SAM" id="MobiDB-lite"/>
    </source>
</evidence>
<proteinExistence type="inferred from homology"/>
<keyword evidence="4" id="KW-0963">Cytoplasm</keyword>
<evidence type="ECO:0000256" key="10">
    <source>
        <dbReference type="ARBA" id="ARBA00024524"/>
    </source>
</evidence>
<dbReference type="PANTHER" id="PTHR12756">
    <property type="entry name" value="CYTOSOLIC CARBOXYPEPTIDASE"/>
    <property type="match status" value="1"/>
</dbReference>